<evidence type="ECO:0000313" key="2">
    <source>
        <dbReference type="Proteomes" id="UP000003964"/>
    </source>
</evidence>
<gene>
    <name evidence="1" type="ORF">HMPREF0400_00175</name>
</gene>
<name>D6LEN9_9FUSO</name>
<accession>D6LEN9</accession>
<evidence type="ECO:0000313" key="1">
    <source>
        <dbReference type="EMBL" id="EFG28624.2"/>
    </source>
</evidence>
<proteinExistence type="predicted"/>
<dbReference type="AlphaFoldDB" id="D6LEN9"/>
<organism evidence="1 2">
    <name type="scientific">Fusobacterium periodonticum 1_1_41FAA</name>
    <dbReference type="NCBI Taxonomy" id="469621"/>
    <lineage>
        <taxon>Bacteria</taxon>
        <taxon>Fusobacteriati</taxon>
        <taxon>Fusobacteriota</taxon>
        <taxon>Fusobacteriia</taxon>
        <taxon>Fusobacteriales</taxon>
        <taxon>Fusobacteriaceae</taxon>
        <taxon>Fusobacterium</taxon>
    </lineage>
</organism>
<reference evidence="1 2" key="1">
    <citation type="submission" date="2010-03" db="EMBL/GenBank/DDBJ databases">
        <title>The Genome Sequence of Fusobacterium sp. 1_1_41FAA.</title>
        <authorList>
            <consortium name="The Broad Institute Genome Sequencing Platform"/>
            <person name="Ward D."/>
            <person name="Earl A."/>
            <person name="Feldgarden M."/>
            <person name="Gevers D."/>
            <person name="Young S.K."/>
            <person name="Zeng Q."/>
            <person name="Koehrsen M."/>
            <person name="Alvarado L."/>
            <person name="Berlin A."/>
            <person name="Borenstein D."/>
            <person name="Chapman S."/>
            <person name="Chen Z."/>
            <person name="Engels R."/>
            <person name="Freedman E."/>
            <person name="Gellesch M."/>
            <person name="Goldberg J."/>
            <person name="Griggs A."/>
            <person name="Gujja S."/>
            <person name="Heilman E."/>
            <person name="Heiman D."/>
            <person name="Hepburn T."/>
            <person name="Howarth C."/>
            <person name="Jen D."/>
            <person name="Larson L."/>
            <person name="Mehta T."/>
            <person name="Park D."/>
            <person name="Pearson M."/>
            <person name="Richards J."/>
            <person name="Roberts A."/>
            <person name="Saif S."/>
            <person name="Shea T."/>
            <person name="Shenoy N."/>
            <person name="Sisk P."/>
            <person name="Stolte C."/>
            <person name="Sykes S."/>
            <person name="Walk T."/>
            <person name="White J."/>
            <person name="Yandava C."/>
            <person name="Strauss J.C."/>
            <person name="Ambrose C.E."/>
            <person name="Allen-Vercoe E."/>
            <person name="Haas B."/>
            <person name="Henn M.R."/>
            <person name="Nusbaum C."/>
            <person name="Birren B."/>
        </authorList>
    </citation>
    <scope>NUCLEOTIDE SEQUENCE [LARGE SCALE GENOMIC DNA]</scope>
    <source>
        <strain evidence="1 2">1_1_41FAA</strain>
    </source>
</reference>
<sequence>MERLEEKMWVCKECGEKIQGYYVGYVDIDKKGCAIDGTQEEEELIRYTCACCRIIKFGDIKELKRVADWVDDEDVER</sequence>
<dbReference type="EMBL" id="GG770381">
    <property type="protein sequence ID" value="EFG28624.2"/>
    <property type="molecule type" value="Genomic_DNA"/>
</dbReference>
<protein>
    <submittedName>
        <fullName evidence="1">Uncharacterized protein</fullName>
    </submittedName>
</protein>
<dbReference type="Proteomes" id="UP000003964">
    <property type="component" value="Unassembled WGS sequence"/>
</dbReference>